<feature type="coiled-coil region" evidence="10">
    <location>
        <begin position="163"/>
        <end position="197"/>
    </location>
</feature>
<evidence type="ECO:0000256" key="2">
    <source>
        <dbReference type="ARBA" id="ARBA00009441"/>
    </source>
</evidence>
<dbReference type="SMART" id="SM00382">
    <property type="entry name" value="AAA"/>
    <property type="match status" value="1"/>
</dbReference>
<sequence>MLLELRLKNFILIEELLLTFEPGFTVFTGETGAGKSLLIKALKLILGERGGPDYIRPGRKEAVVEALIYGGSLLRERLEALGFEPSEEVLLRRVISPERTRVYVNGSPATLKILSELTRGFIVLTGQHEFRLLFSPDYRLSVLDDFAGLTEELEAYRRVFSEWRKVSAERENLERELSEIERRRDFLDYQIREIEEAGLSPEEDQELVREREVLRHLSRLKGGLEEAAFSLDRAAEALAEARGFLSELAKFDAELQSHAERLENLYYETVELAREMASRRADLPEDDSRLEEIEARLSRLERLKRKYGGTVEEILQTLERLRAERETLETGEERLQELVNRETALLKEVLERAKSLSDRRRKAAGVLSEEVTQELSSLALSGAEFRAEVNTLPASAESLTASGLDKVEFLVRTNPGTPERPLEKVASGGELSRVFLALKCVLSRKDSATCLIFDEVDTGIGGLTAVRVGEKLRELSENEQVICITHLPQIAKLADHHFAVEKEVSGGETFTRIRPLSEEEREQELSRMMGVTSNA</sequence>
<name>A0A179D274_9BACT</name>
<evidence type="ECO:0000313" key="13">
    <source>
        <dbReference type="Proteomes" id="UP000078390"/>
    </source>
</evidence>
<organism evidence="12 13">
    <name type="scientific">Thermosulfurimonas dismutans</name>
    <dbReference type="NCBI Taxonomy" id="999894"/>
    <lineage>
        <taxon>Bacteria</taxon>
        <taxon>Pseudomonadati</taxon>
        <taxon>Thermodesulfobacteriota</taxon>
        <taxon>Thermodesulfobacteria</taxon>
        <taxon>Thermodesulfobacteriales</taxon>
        <taxon>Thermodesulfobacteriaceae</taxon>
        <taxon>Thermosulfurimonas</taxon>
    </lineage>
</organism>
<keyword evidence="6" id="KW-0067">ATP-binding</keyword>
<keyword evidence="10" id="KW-0175">Coiled coil</keyword>
<dbReference type="EMBL" id="LWLG01000014">
    <property type="protein sequence ID" value="OAQ20174.1"/>
    <property type="molecule type" value="Genomic_DNA"/>
</dbReference>
<feature type="domain" description="AAA+ ATPase" evidence="11">
    <location>
        <begin position="21"/>
        <end position="508"/>
    </location>
</feature>
<dbReference type="AlphaFoldDB" id="A0A179D274"/>
<dbReference type="GO" id="GO:0009432">
    <property type="term" value="P:SOS response"/>
    <property type="evidence" value="ECO:0007669"/>
    <property type="project" value="TreeGrafter"/>
</dbReference>
<evidence type="ECO:0000256" key="6">
    <source>
        <dbReference type="ARBA" id="ARBA00022840"/>
    </source>
</evidence>
<dbReference type="PANTHER" id="PTHR11059">
    <property type="entry name" value="DNA REPAIR PROTEIN RECN"/>
    <property type="match status" value="1"/>
</dbReference>
<dbReference type="Proteomes" id="UP000078390">
    <property type="component" value="Unassembled WGS sequence"/>
</dbReference>
<evidence type="ECO:0000256" key="8">
    <source>
        <dbReference type="ARBA" id="ARBA00033408"/>
    </source>
</evidence>
<evidence type="ECO:0000256" key="7">
    <source>
        <dbReference type="ARBA" id="ARBA00023204"/>
    </source>
</evidence>
<keyword evidence="7 9" id="KW-0234">DNA repair</keyword>
<proteinExistence type="inferred from homology"/>
<comment type="similarity">
    <text evidence="2 9">Belongs to the RecN family.</text>
</comment>
<evidence type="ECO:0000256" key="10">
    <source>
        <dbReference type="SAM" id="Coils"/>
    </source>
</evidence>
<dbReference type="STRING" id="999894.TDIS_1676"/>
<dbReference type="Gene3D" id="3.40.50.300">
    <property type="entry name" value="P-loop containing nucleotide triphosphate hydrolases"/>
    <property type="match status" value="2"/>
</dbReference>
<gene>
    <name evidence="12" type="ORF">TDIS_1676</name>
</gene>
<dbReference type="GO" id="GO:0006310">
    <property type="term" value="P:DNA recombination"/>
    <property type="evidence" value="ECO:0007669"/>
    <property type="project" value="InterPro"/>
</dbReference>
<dbReference type="GO" id="GO:0006281">
    <property type="term" value="P:DNA repair"/>
    <property type="evidence" value="ECO:0007669"/>
    <property type="project" value="UniProtKB-KW"/>
</dbReference>
<evidence type="ECO:0000256" key="3">
    <source>
        <dbReference type="ARBA" id="ARBA00021315"/>
    </source>
</evidence>
<feature type="coiled-coil region" evidence="10">
    <location>
        <begin position="283"/>
        <end position="348"/>
    </location>
</feature>
<evidence type="ECO:0000256" key="4">
    <source>
        <dbReference type="ARBA" id="ARBA00022741"/>
    </source>
</evidence>
<evidence type="ECO:0000256" key="1">
    <source>
        <dbReference type="ARBA" id="ARBA00003618"/>
    </source>
</evidence>
<comment type="caution">
    <text evidence="12">The sequence shown here is derived from an EMBL/GenBank/DDBJ whole genome shotgun (WGS) entry which is preliminary data.</text>
</comment>
<evidence type="ECO:0000313" key="12">
    <source>
        <dbReference type="EMBL" id="OAQ20174.1"/>
    </source>
</evidence>
<evidence type="ECO:0000259" key="11">
    <source>
        <dbReference type="SMART" id="SM00382"/>
    </source>
</evidence>
<keyword evidence="4" id="KW-0547">Nucleotide-binding</keyword>
<dbReference type="InterPro" id="IPR003593">
    <property type="entry name" value="AAA+_ATPase"/>
</dbReference>
<dbReference type="PATRIC" id="fig|999894.6.peg.1673"/>
<comment type="function">
    <text evidence="1 9">May be involved in recombinational repair of damaged DNA.</text>
</comment>
<dbReference type="InterPro" id="IPR027417">
    <property type="entry name" value="P-loop_NTPase"/>
</dbReference>
<dbReference type="GO" id="GO:0005524">
    <property type="term" value="F:ATP binding"/>
    <property type="evidence" value="ECO:0007669"/>
    <property type="project" value="UniProtKB-KW"/>
</dbReference>
<dbReference type="InterPro" id="IPR004604">
    <property type="entry name" value="DNA_recomb/repair_RecN"/>
</dbReference>
<evidence type="ECO:0000256" key="9">
    <source>
        <dbReference type="PIRNR" id="PIRNR003128"/>
    </source>
</evidence>
<dbReference type="FunFam" id="3.40.50.300:FF:000356">
    <property type="entry name" value="DNA repair protein RecN"/>
    <property type="match status" value="1"/>
</dbReference>
<keyword evidence="5 9" id="KW-0227">DNA damage</keyword>
<accession>A0A179D274</accession>
<dbReference type="RefSeq" id="WP_068671243.1">
    <property type="nucleotide sequence ID" value="NZ_LWLG01000014.1"/>
</dbReference>
<keyword evidence="13" id="KW-1185">Reference proteome</keyword>
<dbReference type="InterPro" id="IPR003395">
    <property type="entry name" value="RecF/RecN/SMC_N"/>
</dbReference>
<dbReference type="SUPFAM" id="SSF52540">
    <property type="entry name" value="P-loop containing nucleoside triphosphate hydrolases"/>
    <property type="match status" value="1"/>
</dbReference>
<dbReference type="PIRSF" id="PIRSF003128">
    <property type="entry name" value="RecN"/>
    <property type="match status" value="1"/>
</dbReference>
<dbReference type="NCBIfam" id="TIGR00634">
    <property type="entry name" value="recN"/>
    <property type="match status" value="1"/>
</dbReference>
<reference evidence="12 13" key="1">
    <citation type="submission" date="2016-04" db="EMBL/GenBank/DDBJ databases">
        <title>Genome analysis of Thermosulfurimonas dismutans, the first thermophilic sulfur-disproportionating bacterium of the phylum Thermodesulfobacteria.</title>
        <authorList>
            <person name="Mardanov A.V."/>
            <person name="Beletsky A.V."/>
            <person name="Kadnikov V.V."/>
            <person name="Slobodkin A.I."/>
            <person name="Ravin N.V."/>
        </authorList>
    </citation>
    <scope>NUCLEOTIDE SEQUENCE [LARGE SCALE GENOMIC DNA]</scope>
    <source>
        <strain evidence="12 13">S95</strain>
    </source>
</reference>
<dbReference type="CDD" id="cd03241">
    <property type="entry name" value="ABC_RecN"/>
    <property type="match status" value="1"/>
</dbReference>
<dbReference type="PANTHER" id="PTHR11059:SF0">
    <property type="entry name" value="DNA REPAIR PROTEIN RECN"/>
    <property type="match status" value="1"/>
</dbReference>
<dbReference type="OrthoDB" id="9806954at2"/>
<dbReference type="Pfam" id="PF02463">
    <property type="entry name" value="SMC_N"/>
    <property type="match status" value="1"/>
</dbReference>
<dbReference type="GO" id="GO:0043590">
    <property type="term" value="C:bacterial nucleoid"/>
    <property type="evidence" value="ECO:0007669"/>
    <property type="project" value="TreeGrafter"/>
</dbReference>
<evidence type="ECO:0000256" key="5">
    <source>
        <dbReference type="ARBA" id="ARBA00022763"/>
    </source>
</evidence>
<protein>
    <recommendedName>
        <fullName evidence="3 9">DNA repair protein RecN</fullName>
    </recommendedName>
    <alternativeName>
        <fullName evidence="8 9">Recombination protein N</fullName>
    </alternativeName>
</protein>